<feature type="signal peptide" evidence="1">
    <location>
        <begin position="1"/>
        <end position="19"/>
    </location>
</feature>
<dbReference type="Proteomes" id="UP000309788">
    <property type="component" value="Unassembled WGS sequence"/>
</dbReference>
<protein>
    <recommendedName>
        <fullName evidence="4">DUF3575 domain-containing protein</fullName>
    </recommendedName>
</protein>
<comment type="caution">
    <text evidence="2">The sequence shown here is derived from an EMBL/GenBank/DDBJ whole genome shotgun (WGS) entry which is preliminary data.</text>
</comment>
<name>A0A5R9KBA8_9BACT</name>
<dbReference type="OrthoDB" id="912723at2"/>
<reference evidence="2 3" key="1">
    <citation type="submission" date="2019-05" db="EMBL/GenBank/DDBJ databases">
        <authorList>
            <person name="Qu J.-H."/>
        </authorList>
    </citation>
    <scope>NUCLEOTIDE SEQUENCE [LARGE SCALE GENOMIC DNA]</scope>
    <source>
        <strain evidence="2 3">Z12</strain>
    </source>
</reference>
<gene>
    <name evidence="2" type="ORF">FEM55_15235</name>
</gene>
<dbReference type="AlphaFoldDB" id="A0A5R9KBA8"/>
<evidence type="ECO:0008006" key="4">
    <source>
        <dbReference type="Google" id="ProtNLM"/>
    </source>
</evidence>
<dbReference type="EMBL" id="VCEI01000025">
    <property type="protein sequence ID" value="TLU92101.1"/>
    <property type="molecule type" value="Genomic_DNA"/>
</dbReference>
<organism evidence="2 3">
    <name type="scientific">Dyadobacter sediminis</name>
    <dbReference type="NCBI Taxonomy" id="1493691"/>
    <lineage>
        <taxon>Bacteria</taxon>
        <taxon>Pseudomonadati</taxon>
        <taxon>Bacteroidota</taxon>
        <taxon>Cytophagia</taxon>
        <taxon>Cytophagales</taxon>
        <taxon>Spirosomataceae</taxon>
        <taxon>Dyadobacter</taxon>
    </lineage>
</organism>
<evidence type="ECO:0000313" key="2">
    <source>
        <dbReference type="EMBL" id="TLU92101.1"/>
    </source>
</evidence>
<keyword evidence="1" id="KW-0732">Signal</keyword>
<keyword evidence="3" id="KW-1185">Reference proteome</keyword>
<sequence>MKSCLATLAILFSSPFSSAQDSIPVQFHQETDTLVKQRFIDRYENVFMTKVPTRHMFKAAAVGSEVQGAGINLGYEYKLMPAVSVEASVYAQLSRFNSSLANEFIHLDTKRVDIWGSAKLRWYYRMNKRIKKGLNANNFSGGYLALAYEQPLRRDNVFGTKRIGGFSLLYGFQSRFFNHGFIDFALGIY</sequence>
<dbReference type="RefSeq" id="WP_138282210.1">
    <property type="nucleotide sequence ID" value="NZ_BMGE01000003.1"/>
</dbReference>
<feature type="chain" id="PRO_5024378082" description="DUF3575 domain-containing protein" evidence="1">
    <location>
        <begin position="20"/>
        <end position="189"/>
    </location>
</feature>
<evidence type="ECO:0000313" key="3">
    <source>
        <dbReference type="Proteomes" id="UP000309788"/>
    </source>
</evidence>
<evidence type="ECO:0000256" key="1">
    <source>
        <dbReference type="SAM" id="SignalP"/>
    </source>
</evidence>
<accession>A0A5R9KBA8</accession>
<proteinExistence type="predicted"/>